<sequence length="308" mass="35989">MDAAETCLFRQTWWIEALSDGNEWGEIKIELKQGKEAHLPYVIKKQFGFKILTMPTLTQTAGPLLKGVGQFEGSDLGLEKDLYYALIEKLPPHDAFNQNFHWSVTNWIPWYWKGFKQSTRYTYRLNNLSNPDELFKKFMSNIKSDIKKAINRYSLRIHSDYDVDRFLDLNEMTFKRQGKKLPYRRELVRKLDAACSEHSCRKIFFAEDPEGKIHAALYIVWDENSAYYLMGGGDPELRTSGATSLAMWEAIKFASTVTKSFDFEGSMLESVERFFRGFGATQTPYFHVWKFNSKVIGFLYEIRQLFSK</sequence>
<dbReference type="AlphaFoldDB" id="A0AA51MRG5"/>
<reference evidence="2" key="1">
    <citation type="submission" date="2023-08" db="EMBL/GenBank/DDBJ databases">
        <title>New molecular markers tilS and rpoB for phylogenetic and monitoring studies of the genus Thiothrix biodiversity.</title>
        <authorList>
            <person name="Ravin N.V."/>
            <person name="Smolyakov D."/>
            <person name="Markov N.D."/>
            <person name="Beletsky A.V."/>
            <person name="Mardanov A.V."/>
            <person name="Rudenko T.S."/>
            <person name="Grabovich M.Y."/>
        </authorList>
    </citation>
    <scope>NUCLEOTIDE SEQUENCE</scope>
    <source>
        <strain evidence="2">DNT52</strain>
    </source>
</reference>
<gene>
    <name evidence="2" type="ORF">RCG00_09395</name>
</gene>
<dbReference type="Pfam" id="PF13480">
    <property type="entry name" value="Acetyltransf_6"/>
    <property type="match status" value="1"/>
</dbReference>
<evidence type="ECO:0000259" key="1">
    <source>
        <dbReference type="Pfam" id="PF13480"/>
    </source>
</evidence>
<organism evidence="2">
    <name type="scientific">Thiothrix subterranea</name>
    <dbReference type="NCBI Taxonomy" id="2735563"/>
    <lineage>
        <taxon>Bacteria</taxon>
        <taxon>Pseudomonadati</taxon>
        <taxon>Pseudomonadota</taxon>
        <taxon>Gammaproteobacteria</taxon>
        <taxon>Thiotrichales</taxon>
        <taxon>Thiotrichaceae</taxon>
        <taxon>Thiothrix</taxon>
    </lineage>
</organism>
<dbReference type="PANTHER" id="PTHR36174:SF1">
    <property type="entry name" value="LIPID II:GLYCINE GLYCYLTRANSFERASE"/>
    <property type="match status" value="1"/>
</dbReference>
<dbReference type="GO" id="GO:0016746">
    <property type="term" value="F:acyltransferase activity"/>
    <property type="evidence" value="ECO:0007669"/>
    <property type="project" value="UniProtKB-KW"/>
</dbReference>
<accession>A0AA51MRG5</accession>
<dbReference type="SUPFAM" id="SSF55729">
    <property type="entry name" value="Acyl-CoA N-acyltransferases (Nat)"/>
    <property type="match status" value="1"/>
</dbReference>
<feature type="domain" description="BioF2-like acetyltransferase" evidence="1">
    <location>
        <begin position="136"/>
        <end position="255"/>
    </location>
</feature>
<dbReference type="InterPro" id="IPR016181">
    <property type="entry name" value="Acyl_CoA_acyltransferase"/>
</dbReference>
<dbReference type="InterPro" id="IPR038740">
    <property type="entry name" value="BioF2-like_GNAT_dom"/>
</dbReference>
<evidence type="ECO:0000313" key="2">
    <source>
        <dbReference type="EMBL" id="WML88574.1"/>
    </source>
</evidence>
<protein>
    <submittedName>
        <fullName evidence="2">GNAT family N-acetyltransferase</fullName>
        <ecNumber evidence="2">2.3.1.-</ecNumber>
    </submittedName>
</protein>
<keyword evidence="2" id="KW-0012">Acyltransferase</keyword>
<dbReference type="Proteomes" id="UP001229862">
    <property type="component" value="Chromosome"/>
</dbReference>
<dbReference type="EMBL" id="CP133217">
    <property type="protein sequence ID" value="WML88574.1"/>
    <property type="molecule type" value="Genomic_DNA"/>
</dbReference>
<proteinExistence type="predicted"/>
<dbReference type="PANTHER" id="PTHR36174">
    <property type="entry name" value="LIPID II:GLYCINE GLYCYLTRANSFERASE"/>
    <property type="match status" value="1"/>
</dbReference>
<dbReference type="Gene3D" id="3.40.630.30">
    <property type="match status" value="1"/>
</dbReference>
<name>A0AA51MRG5_9GAMM</name>
<dbReference type="InterPro" id="IPR050644">
    <property type="entry name" value="PG_Glycine_Bridge_Synth"/>
</dbReference>
<keyword evidence="2" id="KW-0808">Transferase</keyword>
<dbReference type="EC" id="2.3.1.-" evidence="2"/>
<dbReference type="RefSeq" id="WP_308872385.1">
    <property type="nucleotide sequence ID" value="NZ_CP133217.1"/>
</dbReference>